<gene>
    <name evidence="2" type="ORF">LKD36_01305</name>
</gene>
<sequence length="112" mass="12816">MHGRERKTERRAAKQKASRLKTELCRLDQRGTEDSHQLKQSCAEQEEKAVRQDMCVYQIKTAEISKGKLCRSDQGDRSPAGQGVPIRSGRQMPVEAELCRSDQNRRQPHVRG</sequence>
<dbReference type="EMBL" id="JAJEPS010000001">
    <property type="protein sequence ID" value="MCC2124811.1"/>
    <property type="molecule type" value="Genomic_DNA"/>
</dbReference>
<proteinExistence type="predicted"/>
<evidence type="ECO:0000313" key="3">
    <source>
        <dbReference type="Proteomes" id="UP001198220"/>
    </source>
</evidence>
<reference evidence="2 3" key="1">
    <citation type="submission" date="2021-10" db="EMBL/GenBank/DDBJ databases">
        <title>Anaerobic single-cell dispensing facilitates the cultivation of human gut bacteria.</title>
        <authorList>
            <person name="Afrizal A."/>
        </authorList>
    </citation>
    <scope>NUCLEOTIDE SEQUENCE [LARGE SCALE GENOMIC DNA]</scope>
    <source>
        <strain evidence="2 3">CLA-AA-H276</strain>
    </source>
</reference>
<feature type="region of interest" description="Disordered" evidence="1">
    <location>
        <begin position="1"/>
        <end position="39"/>
    </location>
</feature>
<organism evidence="2 3">
    <name type="scientific">Hominiventricola filiformis</name>
    <dbReference type="NCBI Taxonomy" id="2885352"/>
    <lineage>
        <taxon>Bacteria</taxon>
        <taxon>Bacillati</taxon>
        <taxon>Bacillota</taxon>
        <taxon>Clostridia</taxon>
        <taxon>Lachnospirales</taxon>
        <taxon>Lachnospiraceae</taxon>
        <taxon>Hominiventricola</taxon>
    </lineage>
</organism>
<evidence type="ECO:0000313" key="2">
    <source>
        <dbReference type="EMBL" id="MCC2124811.1"/>
    </source>
</evidence>
<name>A0AAE3A734_9FIRM</name>
<dbReference type="RefSeq" id="WP_308458365.1">
    <property type="nucleotide sequence ID" value="NZ_JAJEPS010000001.1"/>
</dbReference>
<protein>
    <submittedName>
        <fullName evidence="2">Uncharacterized protein</fullName>
    </submittedName>
</protein>
<keyword evidence="3" id="KW-1185">Reference proteome</keyword>
<dbReference type="Proteomes" id="UP001198220">
    <property type="component" value="Unassembled WGS sequence"/>
</dbReference>
<feature type="compositionally biased region" description="Basic and acidic residues" evidence="1">
    <location>
        <begin position="20"/>
        <end position="37"/>
    </location>
</feature>
<feature type="compositionally biased region" description="Basic and acidic residues" evidence="1">
    <location>
        <begin position="1"/>
        <end position="12"/>
    </location>
</feature>
<comment type="caution">
    <text evidence="2">The sequence shown here is derived from an EMBL/GenBank/DDBJ whole genome shotgun (WGS) entry which is preliminary data.</text>
</comment>
<accession>A0AAE3A734</accession>
<evidence type="ECO:0000256" key="1">
    <source>
        <dbReference type="SAM" id="MobiDB-lite"/>
    </source>
</evidence>
<feature type="region of interest" description="Disordered" evidence="1">
    <location>
        <begin position="68"/>
        <end position="112"/>
    </location>
</feature>
<dbReference type="AlphaFoldDB" id="A0AAE3A734"/>